<protein>
    <submittedName>
        <fullName evidence="1">Uncharacterized protein</fullName>
    </submittedName>
</protein>
<reference evidence="1" key="1">
    <citation type="journal article" date="2007" name="Environ. Microbiol.">
        <title>Proteorhodopsin photosystem gene clusters exhibit co-evolutionary trends and shared ancestry among diverse marine microbial phyla.</title>
        <authorList>
            <person name="McCarren J."/>
            <person name="Delong E.F."/>
        </authorList>
    </citation>
    <scope>NUCLEOTIDE SEQUENCE</scope>
</reference>
<accession>A4GHZ7</accession>
<name>A4GHZ7_9BACT</name>
<sequence length="247" mass="28338">MKNLLIILLTFSVYLSAEEYEFEPTPNKAEYYSGNFNKGKDINDLYKWADKFVEWTDDRSEVWNEMETVIFTPYYSNDLQATDFVWLNLHPNSSSQYRTVENWAKYGGKLFSTIPITNSRVTEVWQWPVSSPDGEISDMGFVRFTDCNLMEDVSMREAFDAYKRFAIKAKSTGDTMGRKMIMSPVGAGDVDFDFVYSLYANSPSEYGKNVDNYGENLMDTPEAEALNNIAECGNGRSYTTVRVKEAK</sequence>
<dbReference type="AlphaFoldDB" id="A4GHZ7"/>
<evidence type="ECO:0000313" key="1">
    <source>
        <dbReference type="EMBL" id="ABL97708.1"/>
    </source>
</evidence>
<dbReference type="EMBL" id="EF089399">
    <property type="protein sequence ID" value="ABL97708.1"/>
    <property type="molecule type" value="Genomic_DNA"/>
</dbReference>
<organism evidence="1">
    <name type="scientific">uncultured marine bacterium EB0_39H12</name>
    <dbReference type="NCBI Taxonomy" id="415437"/>
    <lineage>
        <taxon>Bacteria</taxon>
        <taxon>environmental samples</taxon>
    </lineage>
</organism>
<proteinExistence type="predicted"/>
<gene>
    <name evidence="1" type="ORF">MBMO_EB0-39H12.0084</name>
</gene>